<evidence type="ECO:0000256" key="2">
    <source>
        <dbReference type="ARBA" id="ARBA00024195"/>
    </source>
</evidence>
<dbReference type="InterPro" id="IPR000859">
    <property type="entry name" value="CUB_dom"/>
</dbReference>
<dbReference type="Gene3D" id="2.40.10.10">
    <property type="entry name" value="Trypsin-like serine proteases"/>
    <property type="match status" value="1"/>
</dbReference>
<evidence type="ECO:0000256" key="4">
    <source>
        <dbReference type="SAM" id="SignalP"/>
    </source>
</evidence>
<dbReference type="Pfam" id="PF00431">
    <property type="entry name" value="CUB"/>
    <property type="match status" value="1"/>
</dbReference>
<dbReference type="KEGG" id="pmrn:116957492"/>
<dbReference type="Pfam" id="PF00089">
    <property type="entry name" value="Trypsin"/>
    <property type="match status" value="1"/>
</dbReference>
<dbReference type="Gene3D" id="2.60.120.290">
    <property type="entry name" value="Spermadhesin, CUB domain"/>
    <property type="match status" value="1"/>
</dbReference>
<gene>
    <name evidence="8 9" type="primary">LOC116957492</name>
</gene>
<dbReference type="InterPro" id="IPR051487">
    <property type="entry name" value="Ser/Thr_Proteases_Immune/Dev"/>
</dbReference>
<dbReference type="InterPro" id="IPR035914">
    <property type="entry name" value="Sperma_CUB_dom_sf"/>
</dbReference>
<feature type="domain" description="Peptidase S1" evidence="6">
    <location>
        <begin position="167"/>
        <end position="383"/>
    </location>
</feature>
<keyword evidence="1" id="KW-1015">Disulfide bond</keyword>
<evidence type="ECO:0000256" key="3">
    <source>
        <dbReference type="PROSITE-ProRule" id="PRU00059"/>
    </source>
</evidence>
<dbReference type="SUPFAM" id="SSF50494">
    <property type="entry name" value="Trypsin-like serine proteases"/>
    <property type="match status" value="1"/>
</dbReference>
<dbReference type="InterPro" id="IPR009003">
    <property type="entry name" value="Peptidase_S1_PA"/>
</dbReference>
<dbReference type="InterPro" id="IPR001254">
    <property type="entry name" value="Trypsin_dom"/>
</dbReference>
<dbReference type="SMART" id="SM00020">
    <property type="entry name" value="Tryp_SPc"/>
    <property type="match status" value="1"/>
</dbReference>
<sequence length="385" mass="41325">MDKSLLLLLSILLPHALCQNASVVPSTPQVATTTPYTDTTITTTTAPLDVVHFYDGSGTIASSDYTPSGHAVAYSFVIHTVAPYVIKVKFVWLSLRNLSSCLNESLTVLDGEPGSGRGDPETLAVLCGTGRGSVPPHSLKSTGQSLTLVLNSTEPLQGRGFNISYLYVAATRTNQDCGVETGGWTNPWSAKLYLGANNPVCEAALISPQWLITTASCFNNRSLIPGDWLAQFNNNTSSGLVSIARHPKFNASTWDYDVALVRLLISFSPSDHIRPACLPHRLQLVPLPGKSCSVISSNSGYAIANRVSIMEQSECQVVFNATVTSRNLCASYNICGDHTSPLLCKEVDGRQYVTGVGGRGSCGPASLLNRVWRVLSFINQTTYGY</sequence>
<keyword evidence="4" id="KW-0732">Signal</keyword>
<comment type="similarity">
    <text evidence="2">Belongs to the peptidase S1 family. CLIP subfamily.</text>
</comment>
<dbReference type="SUPFAM" id="SSF49854">
    <property type="entry name" value="Spermadhesin, CUB domain"/>
    <property type="match status" value="1"/>
</dbReference>
<proteinExistence type="inferred from homology"/>
<evidence type="ECO:0000259" key="6">
    <source>
        <dbReference type="PROSITE" id="PS50240"/>
    </source>
</evidence>
<dbReference type="PROSITE" id="PS50240">
    <property type="entry name" value="TRYPSIN_DOM"/>
    <property type="match status" value="1"/>
</dbReference>
<protein>
    <submittedName>
        <fullName evidence="8 9">Transmembrane protease serine 9-like</fullName>
    </submittedName>
</protein>
<evidence type="ECO:0000259" key="5">
    <source>
        <dbReference type="PROSITE" id="PS01180"/>
    </source>
</evidence>
<dbReference type="RefSeq" id="XP_032835563.1">
    <property type="nucleotide sequence ID" value="XM_032979672.1"/>
</dbReference>
<dbReference type="RefSeq" id="XP_032835562.1">
    <property type="nucleotide sequence ID" value="XM_032979671.1"/>
</dbReference>
<name>A0AAJ7UIR6_PETMA</name>
<evidence type="ECO:0000313" key="8">
    <source>
        <dbReference type="RefSeq" id="XP_032835562.1"/>
    </source>
</evidence>
<dbReference type="CDD" id="cd00041">
    <property type="entry name" value="CUB"/>
    <property type="match status" value="1"/>
</dbReference>
<keyword evidence="7" id="KW-1185">Reference proteome</keyword>
<accession>A0AAJ7UIR6</accession>
<organism evidence="7 8">
    <name type="scientific">Petromyzon marinus</name>
    <name type="common">Sea lamprey</name>
    <dbReference type="NCBI Taxonomy" id="7757"/>
    <lineage>
        <taxon>Eukaryota</taxon>
        <taxon>Metazoa</taxon>
        <taxon>Chordata</taxon>
        <taxon>Craniata</taxon>
        <taxon>Vertebrata</taxon>
        <taxon>Cyclostomata</taxon>
        <taxon>Hyperoartia</taxon>
        <taxon>Petromyzontiformes</taxon>
        <taxon>Petromyzontidae</taxon>
        <taxon>Petromyzon</taxon>
    </lineage>
</organism>
<comment type="caution">
    <text evidence="3">Lacks conserved residue(s) required for the propagation of feature annotation.</text>
</comment>
<evidence type="ECO:0000256" key="1">
    <source>
        <dbReference type="ARBA" id="ARBA00023157"/>
    </source>
</evidence>
<dbReference type="GeneID" id="116957492"/>
<feature type="chain" id="PRO_5044709484" evidence="4">
    <location>
        <begin position="19"/>
        <end position="385"/>
    </location>
</feature>
<evidence type="ECO:0000313" key="9">
    <source>
        <dbReference type="RefSeq" id="XP_032835563.1"/>
    </source>
</evidence>
<reference evidence="8 9" key="1">
    <citation type="submission" date="2025-04" db="UniProtKB">
        <authorList>
            <consortium name="RefSeq"/>
        </authorList>
    </citation>
    <scope>IDENTIFICATION</scope>
    <source>
        <tissue evidence="8 9">Sperm</tissue>
    </source>
</reference>
<dbReference type="Proteomes" id="UP001318040">
    <property type="component" value="Chromosome 75"/>
</dbReference>
<dbReference type="PROSITE" id="PS01180">
    <property type="entry name" value="CUB"/>
    <property type="match status" value="1"/>
</dbReference>
<dbReference type="PANTHER" id="PTHR24256">
    <property type="entry name" value="TRYPTASE-RELATED"/>
    <property type="match status" value="1"/>
</dbReference>
<dbReference type="AlphaFoldDB" id="A0AAJ7UIR6"/>
<dbReference type="InterPro" id="IPR043504">
    <property type="entry name" value="Peptidase_S1_PA_chymotrypsin"/>
</dbReference>
<feature type="signal peptide" evidence="4">
    <location>
        <begin position="1"/>
        <end position="18"/>
    </location>
</feature>
<evidence type="ECO:0000313" key="7">
    <source>
        <dbReference type="Proteomes" id="UP001318040"/>
    </source>
</evidence>
<dbReference type="GO" id="GO:0004252">
    <property type="term" value="F:serine-type endopeptidase activity"/>
    <property type="evidence" value="ECO:0007669"/>
    <property type="project" value="InterPro"/>
</dbReference>
<dbReference type="GO" id="GO:0006508">
    <property type="term" value="P:proteolysis"/>
    <property type="evidence" value="ECO:0007669"/>
    <property type="project" value="InterPro"/>
</dbReference>
<feature type="domain" description="CUB" evidence="5">
    <location>
        <begin position="37"/>
        <end position="168"/>
    </location>
</feature>